<feature type="binding site" evidence="7">
    <location>
        <position position="53"/>
    </location>
    <ligand>
        <name>S-adenosyl-L-methionine</name>
        <dbReference type="ChEBI" id="CHEBI:59789"/>
    </ligand>
</feature>
<dbReference type="Gene3D" id="3.40.50.150">
    <property type="entry name" value="Vaccinia Virus protein VP39"/>
    <property type="match status" value="1"/>
</dbReference>
<keyword evidence="9" id="KW-1185">Reference proteome</keyword>
<evidence type="ECO:0000313" key="9">
    <source>
        <dbReference type="Proteomes" id="UP000695000"/>
    </source>
</evidence>
<evidence type="ECO:0000256" key="6">
    <source>
        <dbReference type="ARBA" id="ARBA00048902"/>
    </source>
</evidence>
<keyword evidence="1 7" id="KW-0963">Cytoplasm</keyword>
<dbReference type="RefSeq" id="XP_017772528.1">
    <property type="nucleotide sequence ID" value="XM_017917039.1"/>
</dbReference>
<evidence type="ECO:0000256" key="4">
    <source>
        <dbReference type="ARBA" id="ARBA00022691"/>
    </source>
</evidence>
<gene>
    <name evidence="10" type="primary">LOC108559692</name>
</gene>
<dbReference type="HAMAP" id="MF_01547">
    <property type="entry name" value="RNA_methyltr_E"/>
    <property type="match status" value="1"/>
</dbReference>
<evidence type="ECO:0000313" key="10">
    <source>
        <dbReference type="RefSeq" id="XP_017772528.1"/>
    </source>
</evidence>
<dbReference type="InterPro" id="IPR002877">
    <property type="entry name" value="RNA_MeTrfase_FtsJ_dom"/>
</dbReference>
<keyword evidence="4 7" id="KW-0949">S-adenosyl-L-methionine</keyword>
<evidence type="ECO:0000256" key="2">
    <source>
        <dbReference type="ARBA" id="ARBA00022603"/>
    </source>
</evidence>
<feature type="binding site" evidence="7">
    <location>
        <position position="115"/>
    </location>
    <ligand>
        <name>S-adenosyl-L-methionine</name>
        <dbReference type="ChEBI" id="CHEBI:59789"/>
    </ligand>
</feature>
<dbReference type="InterPro" id="IPR029063">
    <property type="entry name" value="SAM-dependent_MTases_sf"/>
</dbReference>
<evidence type="ECO:0000256" key="3">
    <source>
        <dbReference type="ARBA" id="ARBA00022679"/>
    </source>
</evidence>
<feature type="binding site" evidence="7">
    <location>
        <position position="55"/>
    </location>
    <ligand>
        <name>S-adenosyl-L-methionine</name>
        <dbReference type="ChEBI" id="CHEBI:59789"/>
    </ligand>
</feature>
<dbReference type="InterPro" id="IPR050082">
    <property type="entry name" value="RNA_methyltr_RlmE"/>
</dbReference>
<dbReference type="EC" id="2.1.1.205" evidence="7"/>
<dbReference type="PANTHER" id="PTHR10920">
    <property type="entry name" value="RIBOSOMAL RNA METHYLTRANSFERASE"/>
    <property type="match status" value="1"/>
</dbReference>
<dbReference type="Proteomes" id="UP000695000">
    <property type="component" value="Unplaced"/>
</dbReference>
<feature type="binding site" evidence="7">
    <location>
        <position position="140"/>
    </location>
    <ligand>
        <name>S-adenosyl-L-methionine</name>
        <dbReference type="ChEBI" id="CHEBI:59789"/>
    </ligand>
</feature>
<comment type="similarity">
    <text evidence="7">Belongs to the class I-like SAM-binding methyltransferase superfamily. RNA methyltransferase RlmE family. TRM7 subfamily.</text>
</comment>
<dbReference type="GeneID" id="108559692"/>
<comment type="function">
    <text evidence="7">Methylates the 2'-O-ribose of nucleotides at positions 32 and 34 of the tRNA anticodon loop of substrate tRNAs.</text>
</comment>
<comment type="subcellular location">
    <subcellularLocation>
        <location evidence="7">Cytoplasm</location>
    </subcellularLocation>
</comment>
<organism evidence="9 10">
    <name type="scientific">Nicrophorus vespilloides</name>
    <name type="common">Boreal carrion beetle</name>
    <dbReference type="NCBI Taxonomy" id="110193"/>
    <lineage>
        <taxon>Eukaryota</taxon>
        <taxon>Metazoa</taxon>
        <taxon>Ecdysozoa</taxon>
        <taxon>Arthropoda</taxon>
        <taxon>Hexapoda</taxon>
        <taxon>Insecta</taxon>
        <taxon>Pterygota</taxon>
        <taxon>Neoptera</taxon>
        <taxon>Endopterygota</taxon>
        <taxon>Coleoptera</taxon>
        <taxon>Polyphaga</taxon>
        <taxon>Staphyliniformia</taxon>
        <taxon>Silphidae</taxon>
        <taxon>Nicrophorinae</taxon>
        <taxon>Nicrophorus</taxon>
    </lineage>
</organism>
<keyword evidence="3 7" id="KW-0808">Transferase</keyword>
<dbReference type="HAMAP" id="MF_03162">
    <property type="entry name" value="RNA_methyltr_E_TRM7"/>
    <property type="match status" value="1"/>
</dbReference>
<name>A0ABM1MD78_NICVS</name>
<dbReference type="PANTHER" id="PTHR10920:SF12">
    <property type="entry name" value="TRNA (CYTIDINE(32)_GUANOSINE(34)-2'-O)-METHYLTRANSFERASE-RELATED"/>
    <property type="match status" value="1"/>
</dbReference>
<evidence type="ECO:0000256" key="1">
    <source>
        <dbReference type="ARBA" id="ARBA00022490"/>
    </source>
</evidence>
<feature type="domain" description="Ribosomal RNA methyltransferase FtsJ" evidence="8">
    <location>
        <begin position="21"/>
        <end position="223"/>
    </location>
</feature>
<feature type="binding site" evidence="7">
    <location>
        <position position="99"/>
    </location>
    <ligand>
        <name>S-adenosyl-L-methionine</name>
        <dbReference type="ChEBI" id="CHEBI:59789"/>
    </ligand>
</feature>
<evidence type="ECO:0000259" key="8">
    <source>
        <dbReference type="Pfam" id="PF01728"/>
    </source>
</evidence>
<feature type="active site" description="Proton acceptor" evidence="7">
    <location>
        <position position="180"/>
    </location>
</feature>
<keyword evidence="2 7" id="KW-0489">Methyltransferase</keyword>
<sequence>MGKKSKDKRDIYYRKAKEQGWRARSAFKLIQLADKFNLFDGVTKAVDLCAAPGSWSQVLSRKLYMCEEIDAEGIVTIASNGIAPPPEMWNRDAKIIAVDLQPMSPLPGVIQLQGDITQFSTAQNIITKFNGDQADLVVCDGAPDVSGLHDMDVYVQSQLLLGALHIACNVLRRGGNFVAKMFRAKQNHLLIYQLKTIFQEVSFHKPTSSRNSSTEAFVVALNYRPPKGFNPTLLTNYLGIGKDNFDGLTGINKFIIPFIVSGDLSGYDADATYPLYQDDEPEYEYRYTEPVQPPLRVGYLDNSPDPEDLPMELPELTPQHIKEFNLPYKRHRDYVIEQFKMLMQDHSYDVAIASDVPQVKVEKVLPAINNEDFNRVQLSITLPEYTIEGDGILISEEIPHPQRCCEQMKPTFLKLYDYTDDAPEDLKRVCQYYEQLNKYFNEATGEENNILNVNANTLEQYKNDISTFYLPCSCGKCE</sequence>
<evidence type="ECO:0000256" key="5">
    <source>
        <dbReference type="ARBA" id="ARBA00022694"/>
    </source>
</evidence>
<dbReference type="InterPro" id="IPR015507">
    <property type="entry name" value="rRNA-MeTfrase_E"/>
</dbReference>
<reference evidence="10" key="1">
    <citation type="submission" date="2025-08" db="UniProtKB">
        <authorList>
            <consortium name="RefSeq"/>
        </authorList>
    </citation>
    <scope>IDENTIFICATION</scope>
    <source>
        <tissue evidence="10">Whole Larva</tissue>
    </source>
</reference>
<protein>
    <recommendedName>
        <fullName evidence="7">Putative tRNA (cytidine(32)/guanosine(34)-2'-O)-methyltransferase</fullName>
        <ecNumber evidence="7">2.1.1.205</ecNumber>
    </recommendedName>
    <alternativeName>
        <fullName evidence="7">2'-O-ribose RNA methyltransferase TRM7 homolog</fullName>
    </alternativeName>
</protein>
<evidence type="ECO:0000256" key="7">
    <source>
        <dbReference type="HAMAP-Rule" id="MF_03162"/>
    </source>
</evidence>
<keyword evidence="5 7" id="KW-0819">tRNA processing</keyword>
<dbReference type="Pfam" id="PF01728">
    <property type="entry name" value="FtsJ"/>
    <property type="match status" value="1"/>
</dbReference>
<proteinExistence type="inferred from homology"/>
<accession>A0ABM1MD78</accession>
<comment type="catalytic activity">
    <reaction evidence="6 7">
        <text>cytidine(32)/guanosine(34) in tRNA + 2 S-adenosyl-L-methionine = 2'-O-methylcytidine(32)/2'-O-methylguanosine(34) in tRNA + 2 S-adenosyl-L-homocysteine + 2 H(+)</text>
        <dbReference type="Rhea" id="RHEA:42396"/>
        <dbReference type="Rhea" id="RHEA-COMP:10246"/>
        <dbReference type="Rhea" id="RHEA-COMP:10247"/>
        <dbReference type="ChEBI" id="CHEBI:15378"/>
        <dbReference type="ChEBI" id="CHEBI:57856"/>
        <dbReference type="ChEBI" id="CHEBI:59789"/>
        <dbReference type="ChEBI" id="CHEBI:74269"/>
        <dbReference type="ChEBI" id="CHEBI:74445"/>
        <dbReference type="ChEBI" id="CHEBI:74495"/>
        <dbReference type="ChEBI" id="CHEBI:82748"/>
        <dbReference type="EC" id="2.1.1.205"/>
    </reaction>
</comment>
<dbReference type="InterPro" id="IPR028590">
    <property type="entry name" value="RNA_methyltr_E_TRM7"/>
</dbReference>
<dbReference type="SUPFAM" id="SSF53335">
    <property type="entry name" value="S-adenosyl-L-methionine-dependent methyltransferases"/>
    <property type="match status" value="1"/>
</dbReference>